<reference evidence="1 2" key="1">
    <citation type="journal article" date="2014" name="Curr. Biol.">
        <title>The genome of the clonal raider ant Cerapachys biroi.</title>
        <authorList>
            <person name="Oxley P.R."/>
            <person name="Ji L."/>
            <person name="Fetter-Pruneda I."/>
            <person name="McKenzie S.K."/>
            <person name="Li C."/>
            <person name="Hu H."/>
            <person name="Zhang G."/>
            <person name="Kronauer D.J."/>
        </authorList>
    </citation>
    <scope>NUCLEOTIDE SEQUENCE [LARGE SCALE GENOMIC DNA]</scope>
</reference>
<dbReference type="Proteomes" id="UP000053097">
    <property type="component" value="Unassembled WGS sequence"/>
</dbReference>
<dbReference type="EMBL" id="KK107109">
    <property type="protein sequence ID" value="EZA59045.1"/>
    <property type="molecule type" value="Genomic_DNA"/>
</dbReference>
<protein>
    <submittedName>
        <fullName evidence="1">Uncharacterized protein</fullName>
    </submittedName>
</protein>
<sequence>MLYNFPRTFNTPRRILPPATPPFKSSTSQPGLFTSKDRITISRGSDVKSRIGTGIFFVMYSHSTSMLYFNCAEIGIIGAPSATVPEIETIVVSEKN</sequence>
<keyword evidence="2" id="KW-1185">Reference proteome</keyword>
<name>A0A026WSM0_OOCBI</name>
<dbReference type="AlphaFoldDB" id="A0A026WSM0"/>
<accession>A0A026WSM0</accession>
<organism evidence="1 2">
    <name type="scientific">Ooceraea biroi</name>
    <name type="common">Clonal raider ant</name>
    <name type="synonym">Cerapachys biroi</name>
    <dbReference type="NCBI Taxonomy" id="2015173"/>
    <lineage>
        <taxon>Eukaryota</taxon>
        <taxon>Metazoa</taxon>
        <taxon>Ecdysozoa</taxon>
        <taxon>Arthropoda</taxon>
        <taxon>Hexapoda</taxon>
        <taxon>Insecta</taxon>
        <taxon>Pterygota</taxon>
        <taxon>Neoptera</taxon>
        <taxon>Endopterygota</taxon>
        <taxon>Hymenoptera</taxon>
        <taxon>Apocrita</taxon>
        <taxon>Aculeata</taxon>
        <taxon>Formicoidea</taxon>
        <taxon>Formicidae</taxon>
        <taxon>Dorylinae</taxon>
        <taxon>Ooceraea</taxon>
    </lineage>
</organism>
<proteinExistence type="predicted"/>
<evidence type="ECO:0000313" key="2">
    <source>
        <dbReference type="Proteomes" id="UP000053097"/>
    </source>
</evidence>
<gene>
    <name evidence="1" type="ORF">X777_15686</name>
</gene>
<evidence type="ECO:0000313" key="1">
    <source>
        <dbReference type="EMBL" id="EZA59045.1"/>
    </source>
</evidence>